<comment type="caution">
    <text evidence="6">The sequence shown here is derived from an EMBL/GenBank/DDBJ whole genome shotgun (WGS) entry which is preliminary data.</text>
</comment>
<protein>
    <submittedName>
        <fullName evidence="6">Transcriptional regulator of acetoin/glycerol metabolism</fullName>
    </submittedName>
</protein>
<dbReference type="GO" id="GO:0005524">
    <property type="term" value="F:ATP binding"/>
    <property type="evidence" value="ECO:0007669"/>
    <property type="project" value="UniProtKB-KW"/>
</dbReference>
<evidence type="ECO:0000256" key="3">
    <source>
        <dbReference type="ARBA" id="ARBA00023015"/>
    </source>
</evidence>
<evidence type="ECO:0000256" key="4">
    <source>
        <dbReference type="ARBA" id="ARBA00023163"/>
    </source>
</evidence>
<dbReference type="PROSITE" id="PS50045">
    <property type="entry name" value="SIGMA54_INTERACT_4"/>
    <property type="match status" value="1"/>
</dbReference>
<dbReference type="Pfam" id="PF25601">
    <property type="entry name" value="AAA_lid_14"/>
    <property type="match status" value="1"/>
</dbReference>
<dbReference type="InterPro" id="IPR029016">
    <property type="entry name" value="GAF-like_dom_sf"/>
</dbReference>
<dbReference type="Pfam" id="PF02954">
    <property type="entry name" value="HTH_8"/>
    <property type="match status" value="1"/>
</dbReference>
<evidence type="ECO:0000313" key="7">
    <source>
        <dbReference type="Proteomes" id="UP000319213"/>
    </source>
</evidence>
<dbReference type="GO" id="GO:0006355">
    <property type="term" value="P:regulation of DNA-templated transcription"/>
    <property type="evidence" value="ECO:0007669"/>
    <property type="project" value="InterPro"/>
</dbReference>
<dbReference type="AlphaFoldDB" id="A0A543IWS5"/>
<evidence type="ECO:0000256" key="1">
    <source>
        <dbReference type="ARBA" id="ARBA00022741"/>
    </source>
</evidence>
<keyword evidence="7" id="KW-1185">Reference proteome</keyword>
<evidence type="ECO:0000313" key="6">
    <source>
        <dbReference type="EMBL" id="TQM75007.1"/>
    </source>
</evidence>
<dbReference type="InterPro" id="IPR002078">
    <property type="entry name" value="Sigma_54_int"/>
</dbReference>
<dbReference type="Gene3D" id="3.30.450.40">
    <property type="match status" value="1"/>
</dbReference>
<dbReference type="EMBL" id="VFPQ01000001">
    <property type="protein sequence ID" value="TQM75007.1"/>
    <property type="molecule type" value="Genomic_DNA"/>
</dbReference>
<keyword evidence="1" id="KW-0547">Nucleotide-binding</keyword>
<keyword evidence="2" id="KW-0067">ATP-binding</keyword>
<dbReference type="PRINTS" id="PR01590">
    <property type="entry name" value="HTHFIS"/>
</dbReference>
<organism evidence="6 7">
    <name type="scientific">Thermopolyspora flexuosa</name>
    <dbReference type="NCBI Taxonomy" id="103836"/>
    <lineage>
        <taxon>Bacteria</taxon>
        <taxon>Bacillati</taxon>
        <taxon>Actinomycetota</taxon>
        <taxon>Actinomycetes</taxon>
        <taxon>Streptosporangiales</taxon>
        <taxon>Streptosporangiaceae</taxon>
        <taxon>Thermopolyspora</taxon>
    </lineage>
</organism>
<reference evidence="6 7" key="1">
    <citation type="submission" date="2019-06" db="EMBL/GenBank/DDBJ databases">
        <title>Sequencing the genomes of 1000 actinobacteria strains.</title>
        <authorList>
            <person name="Klenk H.-P."/>
        </authorList>
    </citation>
    <scope>NUCLEOTIDE SEQUENCE [LARGE SCALE GENOMIC DNA]</scope>
    <source>
        <strain evidence="6 7">DSM 43186</strain>
    </source>
</reference>
<dbReference type="Gene3D" id="1.10.8.60">
    <property type="match status" value="1"/>
</dbReference>
<dbReference type="InterPro" id="IPR058031">
    <property type="entry name" value="AAA_lid_NorR"/>
</dbReference>
<gene>
    <name evidence="6" type="ORF">FHX40_1696</name>
</gene>
<feature type="domain" description="Sigma-54 factor interaction" evidence="5">
    <location>
        <begin position="382"/>
        <end position="527"/>
    </location>
</feature>
<dbReference type="InterPro" id="IPR027417">
    <property type="entry name" value="P-loop_NTPase"/>
</dbReference>
<dbReference type="Proteomes" id="UP000319213">
    <property type="component" value="Unassembled WGS sequence"/>
</dbReference>
<dbReference type="GO" id="GO:0043565">
    <property type="term" value="F:sequence-specific DNA binding"/>
    <property type="evidence" value="ECO:0007669"/>
    <property type="project" value="InterPro"/>
</dbReference>
<sequence>MPVSPPPGGPPVPRTAAEWERVRAAKLRALSRDPRTLDPADFPEVRPEVVASWRRSMLAGVDPEAREYVIDDDFDFPAHSRFAAVAQPIMNRLKDEIADLSCWGFLADRACRLLTVAVGDFPTAWRVHRQNLRPGMCFAEDLMGTNGLGCAHETQQAFIISGTEHFRTDSEILTTTGVIIRDPFTKRYAGSLGVHCLREYGSAALLPLVVEIGRSIETQLLASRTDGERALFDAYSAAERRHRGVVVAVSRRLFVVSTRARALVREADEELLRNLAEECGSRERTVRRDLSSGRTVQVRVHPVPQPKGEFAAVLVLRPLDGGDRGAVPALETGTAGYGTATEFRDRLARALRAGRPLLLTGERGCGKRHEALATLRTLDPPGGVAEFEAACARLDPDGWLRRLAEALADPGRAVLLRHVADVPAGLMTAVADLVSRARARVVGTTSDDGEDSAAVLLLESFPVTLTVPPLRRRRDEFAELCQAVLAELCDPGEQPPQLTPRALAALTAEDWPGNVRQLVQVLATARVHACGPVIDLPHLPARHRRSRGANPLDEVRAAERHVLAEALRRTGGDRSAVARQLGISRATLYRKLKRYELY</sequence>
<dbReference type="Gene3D" id="1.10.10.60">
    <property type="entry name" value="Homeodomain-like"/>
    <property type="match status" value="1"/>
</dbReference>
<name>A0A543IWS5_9ACTN</name>
<dbReference type="OrthoDB" id="3928741at2"/>
<keyword evidence="3" id="KW-0805">Transcription regulation</keyword>
<keyword evidence="4" id="KW-0804">Transcription</keyword>
<accession>A0A543IWS5</accession>
<dbReference type="InterPro" id="IPR002197">
    <property type="entry name" value="HTH_Fis"/>
</dbReference>
<dbReference type="RefSeq" id="WP_142259088.1">
    <property type="nucleotide sequence ID" value="NZ_BMPV01000007.1"/>
</dbReference>
<evidence type="ECO:0000256" key="2">
    <source>
        <dbReference type="ARBA" id="ARBA00022840"/>
    </source>
</evidence>
<proteinExistence type="predicted"/>
<dbReference type="PANTHER" id="PTHR32071">
    <property type="entry name" value="TRANSCRIPTIONAL REGULATORY PROTEIN"/>
    <property type="match status" value="1"/>
</dbReference>
<evidence type="ECO:0000259" key="5">
    <source>
        <dbReference type="PROSITE" id="PS50045"/>
    </source>
</evidence>
<dbReference type="SUPFAM" id="SSF46689">
    <property type="entry name" value="Homeodomain-like"/>
    <property type="match status" value="1"/>
</dbReference>
<dbReference type="SUPFAM" id="SSF52540">
    <property type="entry name" value="P-loop containing nucleoside triphosphate hydrolases"/>
    <property type="match status" value="1"/>
</dbReference>
<dbReference type="InterPro" id="IPR009057">
    <property type="entry name" value="Homeodomain-like_sf"/>
</dbReference>